<dbReference type="PANTHER" id="PTHR24113:SF12">
    <property type="entry name" value="RAN GTPASE-ACTIVATING PROTEIN 1"/>
    <property type="match status" value="1"/>
</dbReference>
<accession>A0A0D3KX96</accession>
<dbReference type="GO" id="GO:0006913">
    <property type="term" value="P:nucleocytoplasmic transport"/>
    <property type="evidence" value="ECO:0007669"/>
    <property type="project" value="TreeGrafter"/>
</dbReference>
<dbReference type="InterPro" id="IPR001611">
    <property type="entry name" value="Leu-rich_rpt"/>
</dbReference>
<evidence type="ECO:0000256" key="3">
    <source>
        <dbReference type="ARBA" id="ARBA00022737"/>
    </source>
</evidence>
<evidence type="ECO:0000313" key="5">
    <source>
        <dbReference type="EnsemblProtists" id="EOD40381"/>
    </source>
</evidence>
<dbReference type="EnsemblProtists" id="EOD40381">
    <property type="protein sequence ID" value="EOD40381"/>
    <property type="gene ID" value="EMIHUDRAFT_108574"/>
</dbReference>
<evidence type="ECO:0000256" key="1">
    <source>
        <dbReference type="ARBA" id="ARBA00022468"/>
    </source>
</evidence>
<evidence type="ECO:0000256" key="4">
    <source>
        <dbReference type="SAM" id="MobiDB-lite"/>
    </source>
</evidence>
<keyword evidence="6" id="KW-1185">Reference proteome</keyword>
<dbReference type="KEGG" id="ehx:EMIHUDRAFT_108574"/>
<dbReference type="AlphaFoldDB" id="A0A0D3KX96"/>
<dbReference type="Pfam" id="PF13516">
    <property type="entry name" value="LRR_6"/>
    <property type="match status" value="4"/>
</dbReference>
<dbReference type="SMART" id="SM00368">
    <property type="entry name" value="LRR_RI"/>
    <property type="match status" value="8"/>
</dbReference>
<dbReference type="GO" id="GO:0005096">
    <property type="term" value="F:GTPase activator activity"/>
    <property type="evidence" value="ECO:0007669"/>
    <property type="project" value="UniProtKB-KW"/>
</dbReference>
<dbReference type="eggNOG" id="KOG4308">
    <property type="taxonomic scope" value="Eukaryota"/>
</dbReference>
<dbReference type="GO" id="GO:0031267">
    <property type="term" value="F:small GTPase binding"/>
    <property type="evidence" value="ECO:0007669"/>
    <property type="project" value="TreeGrafter"/>
</dbReference>
<dbReference type="GO" id="GO:0048471">
    <property type="term" value="C:perinuclear region of cytoplasm"/>
    <property type="evidence" value="ECO:0007669"/>
    <property type="project" value="TreeGrafter"/>
</dbReference>
<dbReference type="OMA" id="TCAHLED"/>
<dbReference type="InterPro" id="IPR032675">
    <property type="entry name" value="LRR_dom_sf"/>
</dbReference>
<dbReference type="Gene3D" id="3.80.10.10">
    <property type="entry name" value="Ribonuclease Inhibitor"/>
    <property type="match status" value="3"/>
</dbReference>
<dbReference type="GO" id="GO:0005634">
    <property type="term" value="C:nucleus"/>
    <property type="evidence" value="ECO:0007669"/>
    <property type="project" value="TreeGrafter"/>
</dbReference>
<feature type="compositionally biased region" description="Gly residues" evidence="4">
    <location>
        <begin position="466"/>
        <end position="479"/>
    </location>
</feature>
<reference evidence="6" key="1">
    <citation type="journal article" date="2013" name="Nature">
        <title>Pan genome of the phytoplankton Emiliania underpins its global distribution.</title>
        <authorList>
            <person name="Read B.A."/>
            <person name="Kegel J."/>
            <person name="Klute M.J."/>
            <person name="Kuo A."/>
            <person name="Lefebvre S.C."/>
            <person name="Maumus F."/>
            <person name="Mayer C."/>
            <person name="Miller J."/>
            <person name="Monier A."/>
            <person name="Salamov A."/>
            <person name="Young J."/>
            <person name="Aguilar M."/>
            <person name="Claverie J.M."/>
            <person name="Frickenhaus S."/>
            <person name="Gonzalez K."/>
            <person name="Herman E.K."/>
            <person name="Lin Y.C."/>
            <person name="Napier J."/>
            <person name="Ogata H."/>
            <person name="Sarno A.F."/>
            <person name="Shmutz J."/>
            <person name="Schroeder D."/>
            <person name="de Vargas C."/>
            <person name="Verret F."/>
            <person name="von Dassow P."/>
            <person name="Valentin K."/>
            <person name="Van de Peer Y."/>
            <person name="Wheeler G."/>
            <person name="Dacks J.B."/>
            <person name="Delwiche C.F."/>
            <person name="Dyhrman S.T."/>
            <person name="Glockner G."/>
            <person name="John U."/>
            <person name="Richards T."/>
            <person name="Worden A.Z."/>
            <person name="Zhang X."/>
            <person name="Grigoriev I.V."/>
            <person name="Allen A.E."/>
            <person name="Bidle K."/>
            <person name="Borodovsky M."/>
            <person name="Bowler C."/>
            <person name="Brownlee C."/>
            <person name="Cock J.M."/>
            <person name="Elias M."/>
            <person name="Gladyshev V.N."/>
            <person name="Groth M."/>
            <person name="Guda C."/>
            <person name="Hadaegh A."/>
            <person name="Iglesias-Rodriguez M.D."/>
            <person name="Jenkins J."/>
            <person name="Jones B.M."/>
            <person name="Lawson T."/>
            <person name="Leese F."/>
            <person name="Lindquist E."/>
            <person name="Lobanov A."/>
            <person name="Lomsadze A."/>
            <person name="Malik S.B."/>
            <person name="Marsh M.E."/>
            <person name="Mackinder L."/>
            <person name="Mock T."/>
            <person name="Mueller-Roeber B."/>
            <person name="Pagarete A."/>
            <person name="Parker M."/>
            <person name="Probert I."/>
            <person name="Quesneville H."/>
            <person name="Raines C."/>
            <person name="Rensing S.A."/>
            <person name="Riano-Pachon D.M."/>
            <person name="Richier S."/>
            <person name="Rokitta S."/>
            <person name="Shiraiwa Y."/>
            <person name="Soanes D.M."/>
            <person name="van der Giezen M."/>
            <person name="Wahlund T.M."/>
            <person name="Williams B."/>
            <person name="Wilson W."/>
            <person name="Wolfe G."/>
            <person name="Wurch L.L."/>
        </authorList>
    </citation>
    <scope>NUCLEOTIDE SEQUENCE</scope>
</reference>
<dbReference type="HOGENOM" id="CLU_570408_0_0_1"/>
<dbReference type="PaxDb" id="2903-EOD40381"/>
<keyword evidence="2" id="KW-0433">Leucine-rich repeat</keyword>
<organism evidence="5 6">
    <name type="scientific">Emiliania huxleyi (strain CCMP1516)</name>
    <dbReference type="NCBI Taxonomy" id="280463"/>
    <lineage>
        <taxon>Eukaryota</taxon>
        <taxon>Haptista</taxon>
        <taxon>Haptophyta</taxon>
        <taxon>Prymnesiophyceae</taxon>
        <taxon>Isochrysidales</taxon>
        <taxon>Noelaerhabdaceae</taxon>
        <taxon>Emiliania</taxon>
    </lineage>
</organism>
<dbReference type="GO" id="GO:0005829">
    <property type="term" value="C:cytosol"/>
    <property type="evidence" value="ECO:0007669"/>
    <property type="project" value="TreeGrafter"/>
</dbReference>
<evidence type="ECO:0000313" key="6">
    <source>
        <dbReference type="Proteomes" id="UP000013827"/>
    </source>
</evidence>
<dbReference type="SUPFAM" id="SSF52047">
    <property type="entry name" value="RNI-like"/>
    <property type="match status" value="2"/>
</dbReference>
<dbReference type="RefSeq" id="XP_005792810.1">
    <property type="nucleotide sequence ID" value="XM_005792753.1"/>
</dbReference>
<evidence type="ECO:0000256" key="2">
    <source>
        <dbReference type="ARBA" id="ARBA00022614"/>
    </source>
</evidence>
<feature type="region of interest" description="Disordered" evidence="4">
    <location>
        <begin position="457"/>
        <end position="479"/>
    </location>
</feature>
<keyword evidence="1" id="KW-0343">GTPase activation</keyword>
<sequence length="479" mass="46455">MVWGAAPPALDVPALLDRSRRSRSLHLMPSRKLDGAGCVKLCSALSEAPATLTELDLSGHDVGEDGAHAVGALLATAGCTIERLGLGSAAFGAGGVEALAAGVSSGSCALRSLDLEHRGLDAAGADALARLAHSALPHLSSLTLSRNPLGDAGLQPLLELHSSGAGAAAAPLARVRELDVSDTQLGPVGAAALAEAAERGLLAALAVLRASANPLGDDGGAALAQLLLAGGGRLSHLSARECGIGPAGAASIGRAAGQRPPPELLDLEARLRPRGSAPPSSACQPPLLAPQDNGDVGDAGCEALANGLGGGGGGGGAALDLRLGGCGCADGGAVAIGAAGGCIAALSLPRSKLGPAGAAAVLGLQGLRRLSLFANPSVGGEAEAELGPVRTALCGASHLEELDLGACGLGDTRLLAALEDPSSAPRLQLIELHANPLESEACQAALAALRASRQGLDVAWRPPPGAGQGPGGGASSGGG</sequence>
<proteinExistence type="predicted"/>
<keyword evidence="3" id="KW-0677">Repeat</keyword>
<protein>
    <submittedName>
        <fullName evidence="5">Uncharacterized protein</fullName>
    </submittedName>
</protein>
<dbReference type="Proteomes" id="UP000013827">
    <property type="component" value="Unassembled WGS sequence"/>
</dbReference>
<dbReference type="GeneID" id="17285652"/>
<dbReference type="InterPro" id="IPR027038">
    <property type="entry name" value="RanGap"/>
</dbReference>
<reference evidence="5" key="2">
    <citation type="submission" date="2024-10" db="UniProtKB">
        <authorList>
            <consortium name="EnsemblProtists"/>
        </authorList>
    </citation>
    <scope>IDENTIFICATION</scope>
</reference>
<dbReference type="PANTHER" id="PTHR24113">
    <property type="entry name" value="RAN GTPASE-ACTIVATING PROTEIN 1"/>
    <property type="match status" value="1"/>
</dbReference>
<name>A0A0D3KX96_EMIH1</name>